<sequence>MNHLLEEVRAAVWAVWNRRWLALGIAWGVCLLGWLAVALIPNSYQSETRIFIQLDDVLADQIGIGSASRARDIDRIRQTLVSSVNLEKVVRATRLGDAVTTPAEMEAATVKLAKEISVESQGQNIFEITATIGRGDFSDRENAELAQTVTQRMIDIFREENLGGARGELEQSITFLNQQLAAREAELAQAEQQRLAFEAANPDLVGGSAAIASQMSAARNELRSVEADLAAAQSALAALRGQLASTPRTIISANSGGPQAALAQAEANLAALQARGLTPEHPDLIAAQRTVQNLRATVQRDGPGSSGSLNPAFTSLQSMLVEREANVQALMSRAAALRAEIASINSSLAREPGATAEAQRISRDYDVLRKRYDDLLNDREQLRLRGEVESENSAIKFEVIDPPSTPRKPAAPNRPLLLAGVLIVGLGAGAATAFALSKLGSTFATASQLEREIGLPVIGTVSHVFTPAGRALRARRLKYFAAGVGGLGLLFVILMGLEFVQRGLVA</sequence>
<dbReference type="InterPro" id="IPR014345">
    <property type="entry name" value="XrtA_polysacc_chain"/>
</dbReference>
<dbReference type="Proteomes" id="UP000265366">
    <property type="component" value="Unassembled WGS sequence"/>
</dbReference>
<feature type="domain" description="Tyrosine-protein kinase G-rich" evidence="3">
    <location>
        <begin position="360"/>
        <end position="435"/>
    </location>
</feature>
<feature type="transmembrane region" description="Helical" evidence="2">
    <location>
        <begin position="416"/>
        <end position="436"/>
    </location>
</feature>
<dbReference type="PANTHER" id="PTHR32309:SF31">
    <property type="entry name" value="CAPSULAR EXOPOLYSACCHARIDE FAMILY"/>
    <property type="match status" value="1"/>
</dbReference>
<keyword evidence="2" id="KW-0472">Membrane</keyword>
<keyword evidence="2" id="KW-1133">Transmembrane helix</keyword>
<evidence type="ECO:0000256" key="2">
    <source>
        <dbReference type="SAM" id="Phobius"/>
    </source>
</evidence>
<proteinExistence type="predicted"/>
<keyword evidence="5" id="KW-1185">Reference proteome</keyword>
<evidence type="ECO:0000259" key="3">
    <source>
        <dbReference type="Pfam" id="PF13807"/>
    </source>
</evidence>
<organism evidence="4 5">
    <name type="scientific">Aurantiacibacter xanthus</name>
    <dbReference type="NCBI Taxonomy" id="1784712"/>
    <lineage>
        <taxon>Bacteria</taxon>
        <taxon>Pseudomonadati</taxon>
        <taxon>Pseudomonadota</taxon>
        <taxon>Alphaproteobacteria</taxon>
        <taxon>Sphingomonadales</taxon>
        <taxon>Erythrobacteraceae</taxon>
        <taxon>Aurantiacibacter</taxon>
    </lineage>
</organism>
<keyword evidence="2" id="KW-0812">Transmembrane</keyword>
<keyword evidence="1" id="KW-0175">Coiled coil</keyword>
<accession>A0A3A1PAX3</accession>
<dbReference type="RefSeq" id="WP_119591790.1">
    <property type="nucleotide sequence ID" value="NZ_QXFM01000030.1"/>
</dbReference>
<feature type="coiled-coil region" evidence="1">
    <location>
        <begin position="166"/>
        <end position="242"/>
    </location>
</feature>
<dbReference type="PANTHER" id="PTHR32309">
    <property type="entry name" value="TYROSINE-PROTEIN KINASE"/>
    <property type="match status" value="1"/>
</dbReference>
<dbReference type="EMBL" id="QXFM01000030">
    <property type="protein sequence ID" value="RIV90887.1"/>
    <property type="molecule type" value="Genomic_DNA"/>
</dbReference>
<comment type="caution">
    <text evidence="4">The sequence shown here is derived from an EMBL/GenBank/DDBJ whole genome shotgun (WGS) entry which is preliminary data.</text>
</comment>
<dbReference type="InterPro" id="IPR050445">
    <property type="entry name" value="Bact_polysacc_biosynth/exp"/>
</dbReference>
<name>A0A3A1PAX3_9SPHN</name>
<dbReference type="NCBIfam" id="TIGR03007">
    <property type="entry name" value="pepcterm_ChnLen"/>
    <property type="match status" value="1"/>
</dbReference>
<gene>
    <name evidence="4" type="ORF">D2V17_03725</name>
</gene>
<evidence type="ECO:0000313" key="5">
    <source>
        <dbReference type="Proteomes" id="UP000265366"/>
    </source>
</evidence>
<feature type="transmembrane region" description="Helical" evidence="2">
    <location>
        <begin position="479"/>
        <end position="500"/>
    </location>
</feature>
<dbReference type="OrthoDB" id="9795292at2"/>
<dbReference type="InterPro" id="IPR032807">
    <property type="entry name" value="GNVR"/>
</dbReference>
<reference evidence="4 5" key="1">
    <citation type="submission" date="2018-08" db="EMBL/GenBank/DDBJ databases">
        <title>Erythrobacter zhengii sp.nov., a bacterium isolated from deep-sea sediment.</title>
        <authorList>
            <person name="Fang C."/>
            <person name="Wu Y.-H."/>
            <person name="Sun C."/>
            <person name="Wang H."/>
            <person name="Cheng H."/>
            <person name="Meng F.-X."/>
            <person name="Wang C.-S."/>
            <person name="Xu X.-W."/>
        </authorList>
    </citation>
    <scope>NUCLEOTIDE SEQUENCE [LARGE SCALE GENOMIC DNA]</scope>
    <source>
        <strain evidence="4 5">CCTCC AB 2015396</strain>
    </source>
</reference>
<feature type="coiled-coil region" evidence="1">
    <location>
        <begin position="320"/>
        <end position="385"/>
    </location>
</feature>
<evidence type="ECO:0000313" key="4">
    <source>
        <dbReference type="EMBL" id="RIV90887.1"/>
    </source>
</evidence>
<dbReference type="AlphaFoldDB" id="A0A3A1PAX3"/>
<feature type="transmembrane region" description="Helical" evidence="2">
    <location>
        <begin position="20"/>
        <end position="40"/>
    </location>
</feature>
<evidence type="ECO:0000256" key="1">
    <source>
        <dbReference type="SAM" id="Coils"/>
    </source>
</evidence>
<dbReference type="Pfam" id="PF13807">
    <property type="entry name" value="GNVR"/>
    <property type="match status" value="1"/>
</dbReference>
<protein>
    <submittedName>
        <fullName evidence="4">Chain-length determining protein</fullName>
    </submittedName>
</protein>